<dbReference type="GO" id="GO:0030170">
    <property type="term" value="F:pyridoxal phosphate binding"/>
    <property type="evidence" value="ECO:0007669"/>
    <property type="project" value="UniProtKB-UniRule"/>
</dbReference>
<dbReference type="NCBIfam" id="NF006003">
    <property type="entry name" value="PRK08133.1"/>
    <property type="match status" value="1"/>
</dbReference>
<comment type="catalytic activity">
    <reaction evidence="3">
        <text>O-succinyl-L-homoserine + hydrogen sulfide = L-homocysteine + succinate</text>
        <dbReference type="Rhea" id="RHEA:27826"/>
        <dbReference type="ChEBI" id="CHEBI:29919"/>
        <dbReference type="ChEBI" id="CHEBI:30031"/>
        <dbReference type="ChEBI" id="CHEBI:57661"/>
        <dbReference type="ChEBI" id="CHEBI:58199"/>
    </reaction>
</comment>
<dbReference type="Gene3D" id="3.90.1150.10">
    <property type="entry name" value="Aspartate Aminotransferase, domain 1"/>
    <property type="match status" value="1"/>
</dbReference>
<evidence type="ECO:0000256" key="3">
    <source>
        <dbReference type="HAMAP-Rule" id="MF_02056"/>
    </source>
</evidence>
<dbReference type="GO" id="GO:0071268">
    <property type="term" value="P:homocysteine biosynthetic process"/>
    <property type="evidence" value="ECO:0007669"/>
    <property type="project" value="InterPro"/>
</dbReference>
<keyword evidence="3" id="KW-0486">Methionine biosynthesis</keyword>
<evidence type="ECO:0000256" key="1">
    <source>
        <dbReference type="ARBA" id="ARBA00001933"/>
    </source>
</evidence>
<proteinExistence type="inferred from homology"/>
<dbReference type="GO" id="GO:0071266">
    <property type="term" value="P:'de novo' L-methionine biosynthetic process"/>
    <property type="evidence" value="ECO:0007669"/>
    <property type="project" value="UniProtKB-UniRule"/>
</dbReference>
<dbReference type="FunFam" id="3.90.1150.10:FF:000033">
    <property type="entry name" value="Cystathionine gamma-synthase"/>
    <property type="match status" value="1"/>
</dbReference>
<feature type="modified residue" description="N6-(pyridoxal phosphate)lysine" evidence="3 4">
    <location>
        <position position="213"/>
    </location>
</feature>
<dbReference type="InterPro" id="IPR015422">
    <property type="entry name" value="PyrdxlP-dep_Trfase_small"/>
</dbReference>
<dbReference type="SUPFAM" id="SSF53383">
    <property type="entry name" value="PLP-dependent transferases"/>
    <property type="match status" value="1"/>
</dbReference>
<comment type="similarity">
    <text evidence="3">Belongs to the trans-sulfuration enzymes family. MetZ subfamily.</text>
</comment>
<evidence type="ECO:0000256" key="4">
    <source>
        <dbReference type="PIRSR" id="PIRSR001434-2"/>
    </source>
</evidence>
<dbReference type="Pfam" id="PF01053">
    <property type="entry name" value="Cys_Met_Meta_PP"/>
    <property type="match status" value="1"/>
</dbReference>
<dbReference type="Proteomes" id="UP000192342">
    <property type="component" value="Unassembled WGS sequence"/>
</dbReference>
<comment type="pathway">
    <text evidence="3">Amino-acid biosynthesis; L-methionine biosynthesis via de novo pathway; L-homocysteine from O-succinyl-L-homoserine: step 1/1.</text>
</comment>
<dbReference type="PIRSF" id="PIRSF001434">
    <property type="entry name" value="CGS"/>
    <property type="match status" value="1"/>
</dbReference>
<name>A0A1Y1SCX1_9GAMM</name>
<dbReference type="HAMAP" id="MF_02056">
    <property type="entry name" value="MetZ"/>
    <property type="match status" value="1"/>
</dbReference>
<dbReference type="InterPro" id="IPR015421">
    <property type="entry name" value="PyrdxlP-dep_Trfase_major"/>
</dbReference>
<dbReference type="PANTHER" id="PTHR11808">
    <property type="entry name" value="TRANS-SULFURATION ENZYME FAMILY MEMBER"/>
    <property type="match status" value="1"/>
</dbReference>
<dbReference type="InterPro" id="IPR054542">
    <property type="entry name" value="Cys_met_metab_PP"/>
</dbReference>
<dbReference type="GO" id="GO:0005737">
    <property type="term" value="C:cytoplasm"/>
    <property type="evidence" value="ECO:0007669"/>
    <property type="project" value="TreeGrafter"/>
</dbReference>
<comment type="caution">
    <text evidence="6">The sequence shown here is derived from an EMBL/GenBank/DDBJ whole genome shotgun (WGS) entry which is preliminary data.</text>
</comment>
<evidence type="ECO:0000256" key="2">
    <source>
        <dbReference type="ARBA" id="ARBA00022898"/>
    </source>
</evidence>
<dbReference type="AlphaFoldDB" id="A0A1Y1SCX1"/>
<organism evidence="6 7">
    <name type="scientific">Oceanococcus atlanticus</name>
    <dbReference type="NCBI Taxonomy" id="1317117"/>
    <lineage>
        <taxon>Bacteria</taxon>
        <taxon>Pseudomonadati</taxon>
        <taxon>Pseudomonadota</taxon>
        <taxon>Gammaproteobacteria</taxon>
        <taxon>Chromatiales</taxon>
        <taxon>Oceanococcaceae</taxon>
        <taxon>Oceanococcus</taxon>
    </lineage>
</organism>
<dbReference type="GO" id="GO:0016765">
    <property type="term" value="F:transferase activity, transferring alkyl or aryl (other than methyl) groups"/>
    <property type="evidence" value="ECO:0007669"/>
    <property type="project" value="UniProtKB-UniRule"/>
</dbReference>
<gene>
    <name evidence="3" type="primary">metZ</name>
    <name evidence="6" type="ORF">ATO7_12093</name>
</gene>
<dbReference type="InterPro" id="IPR000277">
    <property type="entry name" value="Cys/Met-Metab_PyrdxlP-dep_enz"/>
</dbReference>
<comment type="cofactor">
    <cofactor evidence="1 3 5">
        <name>pyridoxal 5'-phosphate</name>
        <dbReference type="ChEBI" id="CHEBI:597326"/>
    </cofactor>
</comment>
<evidence type="ECO:0000256" key="5">
    <source>
        <dbReference type="RuleBase" id="RU362118"/>
    </source>
</evidence>
<comment type="function">
    <text evidence="3">Catalyzes the formation of L-homocysteine from O-succinyl-L-homoserine (OSHS) and hydrogen sulfide.</text>
</comment>
<keyword evidence="3" id="KW-0808">Transferase</keyword>
<dbReference type="PANTHER" id="PTHR11808:SF80">
    <property type="entry name" value="CYSTATHIONINE GAMMA-LYASE"/>
    <property type="match status" value="1"/>
</dbReference>
<comment type="subunit">
    <text evidence="3">Homotetramer.</text>
</comment>
<dbReference type="InterPro" id="IPR015424">
    <property type="entry name" value="PyrdxlP-dep_Trfase"/>
</dbReference>
<dbReference type="GO" id="GO:0019346">
    <property type="term" value="P:transsulfuration"/>
    <property type="evidence" value="ECO:0007669"/>
    <property type="project" value="InterPro"/>
</dbReference>
<sequence>MSDDKAKSARWGVSTQGIRAHAVQSEFAEHSPAIFATSSFTFDSAEQAAAAFDEREDRYIYSRFDNPTVHAFEQRLAALEGAESGVATASGMAAILSVCQTFLKQGDHVVAASGLFGSTIGLLNNYVAKFGIEISYVAPADTAAWATAMQPNTRLLLCESPTNPLTEIVDIAALADLAHAQDALLVVDNCFCTPALQRPIEMGADIVVHSATKFLDGQGRCIGGAVLGNADLVGKQVYAYMRSAGPCMSPFNAWVFLKGLETLELRMQAHAQRALQIAQWLQAHAAVGRVFYTGLESHPQHALACKQQSGHGAIVAFELRAGQEAAFALINACELVSITANLGDARTTITHPATTTHHRIGPQARARAGIGDGLVRLSVGLENVEDLIADLERGLG</sequence>
<accession>A0A1Y1SCX1</accession>
<dbReference type="PROSITE" id="PS00868">
    <property type="entry name" value="CYS_MET_METAB_PP"/>
    <property type="match status" value="1"/>
</dbReference>
<keyword evidence="2 3" id="KW-0663">Pyridoxal phosphate</keyword>
<keyword evidence="7" id="KW-1185">Reference proteome</keyword>
<dbReference type="RefSeq" id="WP_083562060.1">
    <property type="nucleotide sequence ID" value="NZ_AQQV01000003.1"/>
</dbReference>
<dbReference type="GO" id="GO:0016846">
    <property type="term" value="F:carbon-sulfur lyase activity"/>
    <property type="evidence" value="ECO:0007669"/>
    <property type="project" value="TreeGrafter"/>
</dbReference>
<dbReference type="Gene3D" id="3.40.640.10">
    <property type="entry name" value="Type I PLP-dependent aspartate aminotransferase-like (Major domain)"/>
    <property type="match status" value="1"/>
</dbReference>
<dbReference type="CDD" id="cd00614">
    <property type="entry name" value="CGS_like"/>
    <property type="match status" value="1"/>
</dbReference>
<dbReference type="NCBIfam" id="TIGR01325">
    <property type="entry name" value="O_suc_HS_sulf"/>
    <property type="match status" value="1"/>
</dbReference>
<dbReference type="UniPathway" id="UPA00051">
    <property type="reaction ID" value="UER00449"/>
</dbReference>
<dbReference type="STRING" id="1317117.ATO7_12093"/>
<evidence type="ECO:0000313" key="6">
    <source>
        <dbReference type="EMBL" id="ORE86034.1"/>
    </source>
</evidence>
<protein>
    <recommendedName>
        <fullName evidence="3">O-succinylhomoserine sulfhydrylase</fullName>
        <shortName evidence="3">OSH sulfhydrylase</shortName>
        <shortName evidence="3">OSHS sulfhydrylase</shortName>
        <ecNumber evidence="3">2.5.1.-</ecNumber>
    </recommendedName>
</protein>
<dbReference type="FunFam" id="3.40.640.10:FF:000046">
    <property type="entry name" value="Cystathionine gamma-lyase"/>
    <property type="match status" value="1"/>
</dbReference>
<dbReference type="InterPro" id="IPR006234">
    <property type="entry name" value="O-succ-hSer_sulfhydrylase"/>
</dbReference>
<reference evidence="6 7" key="1">
    <citation type="submission" date="2013-04" db="EMBL/GenBank/DDBJ databases">
        <title>Oceanococcus atlanticus 22II-S10r2 Genome Sequencing.</title>
        <authorList>
            <person name="Lai Q."/>
            <person name="Li G."/>
            <person name="Shao Z."/>
        </authorList>
    </citation>
    <scope>NUCLEOTIDE SEQUENCE [LARGE SCALE GENOMIC DNA]</scope>
    <source>
        <strain evidence="6 7">22II-S10r2</strain>
    </source>
</reference>
<evidence type="ECO:0000313" key="7">
    <source>
        <dbReference type="Proteomes" id="UP000192342"/>
    </source>
</evidence>
<dbReference type="OrthoDB" id="9805807at2"/>
<dbReference type="EC" id="2.5.1.-" evidence="3"/>
<dbReference type="EMBL" id="AQQV01000003">
    <property type="protein sequence ID" value="ORE86034.1"/>
    <property type="molecule type" value="Genomic_DNA"/>
</dbReference>
<keyword evidence="3" id="KW-0028">Amino-acid biosynthesis</keyword>